<evidence type="ECO:0000256" key="1">
    <source>
        <dbReference type="SAM" id="MobiDB-lite"/>
    </source>
</evidence>
<feature type="region of interest" description="Disordered" evidence="1">
    <location>
        <begin position="244"/>
        <end position="299"/>
    </location>
</feature>
<dbReference type="AlphaFoldDB" id="A0A1G4MAJ4"/>
<name>A0A1G4MAJ4_LACFM</name>
<dbReference type="GO" id="GO:0031145">
    <property type="term" value="P:anaphase-promoting complex-dependent catabolic process"/>
    <property type="evidence" value="ECO:0007669"/>
    <property type="project" value="InterPro"/>
</dbReference>
<dbReference type="OMA" id="HERYNMR"/>
<sequence length="299" mass="34185">MDANVSESLVLALEISSKRKLDDSLINLPLFKEINEQNAQAQERKQWGQMKNKQEQANRTRSRFMPPLAAYTAEYESPAYSFVDGESAAFDGFEMKSNLNHSKLAQIRMLGWNNIKPIGIGRTAKELDEAQRMIRQQEEKQNEDRRSHQGNRVEDNHTDPPQITSYQENSYAISPPDMDFDLDQGVQEEDNSYDYDDEYARVEQEVEIQTNPRQDQHQRAGTSVSVQQFVETSHVDGINHPYAIEQDYNNGYGYSDDGQEDSGDGDLTLMPPVNISDTVDYDDDHSEAQIPTIRILRPS</sequence>
<dbReference type="Pfam" id="PF05841">
    <property type="entry name" value="Apc15p"/>
    <property type="match status" value="1"/>
</dbReference>
<evidence type="ECO:0000313" key="2">
    <source>
        <dbReference type="EMBL" id="SCW00861.1"/>
    </source>
</evidence>
<dbReference type="GO" id="GO:0005680">
    <property type="term" value="C:anaphase-promoting complex"/>
    <property type="evidence" value="ECO:0007669"/>
    <property type="project" value="InterPro"/>
</dbReference>
<protein>
    <submittedName>
        <fullName evidence="2">LAFE_0C13630g1_1</fullName>
    </submittedName>
</protein>
<dbReference type="EMBL" id="LT598485">
    <property type="protein sequence ID" value="SCW00861.1"/>
    <property type="molecule type" value="Genomic_DNA"/>
</dbReference>
<dbReference type="OrthoDB" id="4047136at2759"/>
<evidence type="ECO:0000313" key="3">
    <source>
        <dbReference type="Proteomes" id="UP000190831"/>
    </source>
</evidence>
<dbReference type="InterPro" id="IPR008402">
    <property type="entry name" value="APC_su15/mnd2"/>
</dbReference>
<organism evidence="2 3">
    <name type="scientific">Lachancea fermentati</name>
    <name type="common">Zygosaccharomyces fermentati</name>
    <dbReference type="NCBI Taxonomy" id="4955"/>
    <lineage>
        <taxon>Eukaryota</taxon>
        <taxon>Fungi</taxon>
        <taxon>Dikarya</taxon>
        <taxon>Ascomycota</taxon>
        <taxon>Saccharomycotina</taxon>
        <taxon>Saccharomycetes</taxon>
        <taxon>Saccharomycetales</taxon>
        <taxon>Saccharomycetaceae</taxon>
        <taxon>Lachancea</taxon>
    </lineage>
</organism>
<reference evidence="2 3" key="1">
    <citation type="submission" date="2016-03" db="EMBL/GenBank/DDBJ databases">
        <authorList>
            <person name="Devillers H."/>
        </authorList>
    </citation>
    <scope>NUCLEOTIDE SEQUENCE [LARGE SCALE GENOMIC DNA]</scope>
    <source>
        <strain evidence="2">CBS 6772</strain>
    </source>
</reference>
<gene>
    <name evidence="2" type="ORF">LAFE_0C13630G</name>
</gene>
<accession>A0A1G4MAJ4</accession>
<feature type="compositionally biased region" description="Basic and acidic residues" evidence="1">
    <location>
        <begin position="135"/>
        <end position="158"/>
    </location>
</feature>
<feature type="region of interest" description="Disordered" evidence="1">
    <location>
        <begin position="135"/>
        <end position="164"/>
    </location>
</feature>
<keyword evidence="3" id="KW-1185">Reference proteome</keyword>
<proteinExistence type="predicted"/>
<dbReference type="STRING" id="4955.A0A1G4MAJ4"/>
<dbReference type="Proteomes" id="UP000190831">
    <property type="component" value="Chromosome C"/>
</dbReference>